<comment type="subcellular location">
    <subcellularLocation>
        <location evidence="1">Nucleus</location>
    </subcellularLocation>
</comment>
<proteinExistence type="inferred from homology"/>
<dbReference type="PANTHER" id="PTHR13581:SF5">
    <property type="entry name" value="MRG_MORF4L-BINDING PROTEIN"/>
    <property type="match status" value="1"/>
</dbReference>
<name>A0A7S0R2T9_9CHLO</name>
<gene>
    <name evidence="8" type="ORF">POBO1169_LOCUS8195</name>
</gene>
<feature type="compositionally biased region" description="Acidic residues" evidence="7">
    <location>
        <begin position="81"/>
        <end position="93"/>
    </location>
</feature>
<dbReference type="InterPro" id="IPR012423">
    <property type="entry name" value="Eaf7/MRGBP"/>
</dbReference>
<evidence type="ECO:0000256" key="1">
    <source>
        <dbReference type="ARBA" id="ARBA00004123"/>
    </source>
</evidence>
<dbReference type="PANTHER" id="PTHR13581">
    <property type="entry name" value="MRG-BINDING PROTEIN"/>
    <property type="match status" value="1"/>
</dbReference>
<sequence>MDSVPPVSSQNQEVEELKVELKLLEAMEIYRPNKLVGVHRNFVLVGLVESLERRLDRPFTTKEVLEVVDRFYNLEKVTASESDDDAFEEDEEFTLPPELAPTKVSKKEES</sequence>
<accession>A0A7S0R2T9</accession>
<keyword evidence="3" id="KW-0156">Chromatin regulator</keyword>
<organism evidence="8">
    <name type="scientific">Pyramimonas obovata</name>
    <dbReference type="NCBI Taxonomy" id="1411642"/>
    <lineage>
        <taxon>Eukaryota</taxon>
        <taxon>Viridiplantae</taxon>
        <taxon>Chlorophyta</taxon>
        <taxon>Pyramimonadophyceae</taxon>
        <taxon>Pyramimonadales</taxon>
        <taxon>Pyramimonadaceae</taxon>
        <taxon>Pyramimonas</taxon>
        <taxon>Pyramimonas incertae sedis</taxon>
    </lineage>
</organism>
<keyword evidence="4" id="KW-0805">Transcription regulation</keyword>
<feature type="region of interest" description="Disordered" evidence="7">
    <location>
        <begin position="80"/>
        <end position="110"/>
    </location>
</feature>
<dbReference type="GO" id="GO:0035267">
    <property type="term" value="C:NuA4 histone acetyltransferase complex"/>
    <property type="evidence" value="ECO:0007669"/>
    <property type="project" value="TreeGrafter"/>
</dbReference>
<evidence type="ECO:0000256" key="4">
    <source>
        <dbReference type="ARBA" id="ARBA00023015"/>
    </source>
</evidence>
<evidence type="ECO:0000256" key="3">
    <source>
        <dbReference type="ARBA" id="ARBA00022853"/>
    </source>
</evidence>
<evidence type="ECO:0000256" key="7">
    <source>
        <dbReference type="SAM" id="MobiDB-lite"/>
    </source>
</evidence>
<comment type="similarity">
    <text evidence="2">Belongs to the EAF7 family.</text>
</comment>
<evidence type="ECO:0000313" key="8">
    <source>
        <dbReference type="EMBL" id="CAD8665439.1"/>
    </source>
</evidence>
<keyword evidence="5" id="KW-0804">Transcription</keyword>
<dbReference type="EMBL" id="HBFA01015917">
    <property type="protein sequence ID" value="CAD8665439.1"/>
    <property type="molecule type" value="Transcribed_RNA"/>
</dbReference>
<dbReference type="Pfam" id="PF07904">
    <property type="entry name" value="Eaf7"/>
    <property type="match status" value="1"/>
</dbReference>
<reference evidence="8" key="1">
    <citation type="submission" date="2021-01" db="EMBL/GenBank/DDBJ databases">
        <authorList>
            <person name="Corre E."/>
            <person name="Pelletier E."/>
            <person name="Niang G."/>
            <person name="Scheremetjew M."/>
            <person name="Finn R."/>
            <person name="Kale V."/>
            <person name="Holt S."/>
            <person name="Cochrane G."/>
            <person name="Meng A."/>
            <person name="Brown T."/>
            <person name="Cohen L."/>
        </authorList>
    </citation>
    <scope>NUCLEOTIDE SEQUENCE</scope>
    <source>
        <strain evidence="8">CCMP722</strain>
    </source>
</reference>
<dbReference type="GO" id="GO:0005634">
    <property type="term" value="C:nucleus"/>
    <property type="evidence" value="ECO:0007669"/>
    <property type="project" value="UniProtKB-SubCell"/>
</dbReference>
<dbReference type="GO" id="GO:0006325">
    <property type="term" value="P:chromatin organization"/>
    <property type="evidence" value="ECO:0007669"/>
    <property type="project" value="UniProtKB-KW"/>
</dbReference>
<protein>
    <submittedName>
        <fullName evidence="8">Uncharacterized protein</fullName>
    </submittedName>
</protein>
<evidence type="ECO:0000256" key="6">
    <source>
        <dbReference type="ARBA" id="ARBA00023242"/>
    </source>
</evidence>
<evidence type="ECO:0000256" key="2">
    <source>
        <dbReference type="ARBA" id="ARBA00007117"/>
    </source>
</evidence>
<dbReference type="AlphaFoldDB" id="A0A7S0R2T9"/>
<evidence type="ECO:0000256" key="5">
    <source>
        <dbReference type="ARBA" id="ARBA00023163"/>
    </source>
</evidence>
<keyword evidence="6" id="KW-0539">Nucleus</keyword>
<dbReference type="GO" id="GO:0006357">
    <property type="term" value="P:regulation of transcription by RNA polymerase II"/>
    <property type="evidence" value="ECO:0007669"/>
    <property type="project" value="TreeGrafter"/>
</dbReference>